<organism evidence="1 2">
    <name type="scientific">Meristemomyces frigidus</name>
    <dbReference type="NCBI Taxonomy" id="1508187"/>
    <lineage>
        <taxon>Eukaryota</taxon>
        <taxon>Fungi</taxon>
        <taxon>Dikarya</taxon>
        <taxon>Ascomycota</taxon>
        <taxon>Pezizomycotina</taxon>
        <taxon>Dothideomycetes</taxon>
        <taxon>Dothideomycetidae</taxon>
        <taxon>Mycosphaerellales</taxon>
        <taxon>Teratosphaeriaceae</taxon>
        <taxon>Meristemomyces</taxon>
    </lineage>
</organism>
<proteinExistence type="predicted"/>
<accession>A0AAN7TAE3</accession>
<sequence>MLQKPVFDAVEGFHGWQYHHSNPCAELKVYPQAVAKDRVSEVAQEAVTAPNLRLTQCYMHASTNDFGGYITLEVPLADALALARQVPTTVPDDKAVAKRTVVNNRVSYT</sequence>
<reference evidence="1" key="1">
    <citation type="submission" date="2023-08" db="EMBL/GenBank/DDBJ databases">
        <title>Black Yeasts Isolated from many extreme environments.</title>
        <authorList>
            <person name="Coleine C."/>
            <person name="Stajich J.E."/>
            <person name="Selbmann L."/>
        </authorList>
    </citation>
    <scope>NUCLEOTIDE SEQUENCE</scope>
    <source>
        <strain evidence="1">CCFEE 5401</strain>
    </source>
</reference>
<dbReference type="Proteomes" id="UP001310890">
    <property type="component" value="Unassembled WGS sequence"/>
</dbReference>
<dbReference type="EMBL" id="JAVRRL010000162">
    <property type="protein sequence ID" value="KAK5105723.1"/>
    <property type="molecule type" value="Genomic_DNA"/>
</dbReference>
<comment type="caution">
    <text evidence="1">The sequence shown here is derived from an EMBL/GenBank/DDBJ whole genome shotgun (WGS) entry which is preliminary data.</text>
</comment>
<name>A0AAN7TAE3_9PEZI</name>
<evidence type="ECO:0000313" key="2">
    <source>
        <dbReference type="Proteomes" id="UP001310890"/>
    </source>
</evidence>
<dbReference type="AlphaFoldDB" id="A0AAN7TAE3"/>
<gene>
    <name evidence="1" type="ORF">LTR62_002339</name>
</gene>
<evidence type="ECO:0000313" key="1">
    <source>
        <dbReference type="EMBL" id="KAK5105723.1"/>
    </source>
</evidence>
<protein>
    <submittedName>
        <fullName evidence="1">Uncharacterized protein</fullName>
    </submittedName>
</protein>